<feature type="domain" description="General stress protein 17M-like" evidence="1">
    <location>
        <begin position="5"/>
        <end position="103"/>
    </location>
</feature>
<organism evidence="2 3">
    <name type="scientific">Fictibacillus terranigra</name>
    <dbReference type="NCBI Taxonomy" id="3058424"/>
    <lineage>
        <taxon>Bacteria</taxon>
        <taxon>Bacillati</taxon>
        <taxon>Bacillota</taxon>
        <taxon>Bacilli</taxon>
        <taxon>Bacillales</taxon>
        <taxon>Fictibacillaceae</taxon>
        <taxon>Fictibacillus</taxon>
    </lineage>
</organism>
<dbReference type="RefSeq" id="WP_290399300.1">
    <property type="nucleotide sequence ID" value="NZ_JAUHLN010000002.1"/>
</dbReference>
<dbReference type="EMBL" id="JAUHLN010000002">
    <property type="protein sequence ID" value="MDN4073157.1"/>
    <property type="molecule type" value="Genomic_DNA"/>
</dbReference>
<protein>
    <submittedName>
        <fullName evidence="2">General stress protein</fullName>
    </submittedName>
</protein>
<sequence>MGKDVLGVYHYDEEAVSAVEQLKSDGYDIDEISFVINHEGFKRKLETKTGAAVDIVNQEETFLKKIKNLFSNDSYTNNFENKLAGLGLPENKAMTYAPELEAGKILILVGTNYQYEDKR</sequence>
<evidence type="ECO:0000259" key="1">
    <source>
        <dbReference type="Pfam" id="PF11181"/>
    </source>
</evidence>
<dbReference type="Pfam" id="PF11181">
    <property type="entry name" value="YflT"/>
    <property type="match status" value="1"/>
</dbReference>
<evidence type="ECO:0000313" key="3">
    <source>
        <dbReference type="Proteomes" id="UP001168694"/>
    </source>
</evidence>
<dbReference type="Proteomes" id="UP001168694">
    <property type="component" value="Unassembled WGS sequence"/>
</dbReference>
<comment type="caution">
    <text evidence="2">The sequence shown here is derived from an EMBL/GenBank/DDBJ whole genome shotgun (WGS) entry which is preliminary data.</text>
</comment>
<reference evidence="2" key="1">
    <citation type="submission" date="2023-06" db="EMBL/GenBank/DDBJ databases">
        <title>Draft Genome Sequences of Representative Paenibacillus Polymyxa, Bacillus cereus, Fictibacillus sp., and Brevibacillus agri Strains Isolated from Amazonian Dark Earth.</title>
        <authorList>
            <person name="Pellegrinetti T.A."/>
            <person name="Cunha I.C.M."/>
            <person name="Chaves M.G."/>
            <person name="Freitas A.S."/>
            <person name="Silva A.V.R."/>
            <person name="Tsai S.M."/>
            <person name="Mendes L.W."/>
        </authorList>
    </citation>
    <scope>NUCLEOTIDE SEQUENCE</scope>
    <source>
        <strain evidence="2">CENA-BCM004</strain>
    </source>
</reference>
<dbReference type="InterPro" id="IPR025889">
    <property type="entry name" value="GSP17M-like_dom"/>
</dbReference>
<name>A0ABT8E5G9_9BACL</name>
<keyword evidence="3" id="KW-1185">Reference proteome</keyword>
<gene>
    <name evidence="2" type="ORF">QYF49_09075</name>
</gene>
<proteinExistence type="predicted"/>
<accession>A0ABT8E5G9</accession>
<evidence type="ECO:0000313" key="2">
    <source>
        <dbReference type="EMBL" id="MDN4073157.1"/>
    </source>
</evidence>